<dbReference type="PANTHER" id="PTHR45623:SF46">
    <property type="entry name" value="SNF2-RELATED DOMAIN, P-LOOP CONTAINING NUCLEOSIDE TRIPHOSPHATE HYDROLASE-RELATED"/>
    <property type="match status" value="1"/>
</dbReference>
<name>A0A9K3P4E5_HELAN</name>
<accession>A0A9K3P4E5</accession>
<dbReference type="EC" id="3.6.4.12" evidence="4"/>
<keyword evidence="4" id="KW-0067">ATP-binding</keyword>
<dbReference type="GO" id="GO:0016787">
    <property type="term" value="F:hydrolase activity"/>
    <property type="evidence" value="ECO:0007669"/>
    <property type="project" value="UniProtKB-KW"/>
</dbReference>
<protein>
    <submittedName>
        <fullName evidence="4">DNA helicase chromatin remodeling SNF2 family</fullName>
        <ecNumber evidence="4">3.6.4.12</ecNumber>
    </submittedName>
</protein>
<dbReference type="PANTHER" id="PTHR45623">
    <property type="entry name" value="CHROMODOMAIN-HELICASE-DNA-BINDING PROTEIN 3-RELATED-RELATED"/>
    <property type="match status" value="1"/>
</dbReference>
<feature type="domain" description="SNF2 N-terminal" evidence="3">
    <location>
        <begin position="15"/>
        <end position="151"/>
    </location>
</feature>
<gene>
    <name evidence="4" type="ORF">HanXRQr2_Chr01g0040361</name>
</gene>
<evidence type="ECO:0000256" key="1">
    <source>
        <dbReference type="ARBA" id="ARBA00004123"/>
    </source>
</evidence>
<dbReference type="AlphaFoldDB" id="A0A9K3P4E5"/>
<evidence type="ECO:0000259" key="3">
    <source>
        <dbReference type="Pfam" id="PF00176"/>
    </source>
</evidence>
<dbReference type="Gramene" id="mRNA:HanXRQr2_Chr01g0040361">
    <property type="protein sequence ID" value="CDS:HanXRQr2_Chr01g0040361.1"/>
    <property type="gene ID" value="HanXRQr2_Chr01g0040361"/>
</dbReference>
<comment type="caution">
    <text evidence="4">The sequence shown here is derived from an EMBL/GenBank/DDBJ whole genome shotgun (WGS) entry which is preliminary data.</text>
</comment>
<dbReference type="InterPro" id="IPR027417">
    <property type="entry name" value="P-loop_NTPase"/>
</dbReference>
<evidence type="ECO:0000313" key="5">
    <source>
        <dbReference type="Proteomes" id="UP000215914"/>
    </source>
</evidence>
<reference evidence="4" key="2">
    <citation type="submission" date="2020-06" db="EMBL/GenBank/DDBJ databases">
        <title>Helianthus annuus Genome sequencing and assembly Release 2.</title>
        <authorList>
            <person name="Gouzy J."/>
            <person name="Langlade N."/>
            <person name="Munos S."/>
        </authorList>
    </citation>
    <scope>NUCLEOTIDE SEQUENCE</scope>
    <source>
        <tissue evidence="4">Leaves</tissue>
    </source>
</reference>
<dbReference type="GO" id="GO:0005634">
    <property type="term" value="C:nucleus"/>
    <property type="evidence" value="ECO:0007669"/>
    <property type="project" value="UniProtKB-SubCell"/>
</dbReference>
<keyword evidence="5" id="KW-1185">Reference proteome</keyword>
<dbReference type="GO" id="GO:0003678">
    <property type="term" value="F:DNA helicase activity"/>
    <property type="evidence" value="ECO:0007669"/>
    <property type="project" value="UniProtKB-EC"/>
</dbReference>
<dbReference type="Proteomes" id="UP000215914">
    <property type="component" value="Unassembled WGS sequence"/>
</dbReference>
<keyword evidence="4" id="KW-0547">Nucleotide-binding</keyword>
<dbReference type="InterPro" id="IPR038718">
    <property type="entry name" value="SNF2-like_sf"/>
</dbReference>
<reference evidence="4" key="1">
    <citation type="journal article" date="2017" name="Nature">
        <title>The sunflower genome provides insights into oil metabolism, flowering and Asterid evolution.</title>
        <authorList>
            <person name="Badouin H."/>
            <person name="Gouzy J."/>
            <person name="Grassa C.J."/>
            <person name="Murat F."/>
            <person name="Staton S.E."/>
            <person name="Cottret L."/>
            <person name="Lelandais-Briere C."/>
            <person name="Owens G.L."/>
            <person name="Carrere S."/>
            <person name="Mayjonade B."/>
            <person name="Legrand L."/>
            <person name="Gill N."/>
            <person name="Kane N.C."/>
            <person name="Bowers J.E."/>
            <person name="Hubner S."/>
            <person name="Bellec A."/>
            <person name="Berard A."/>
            <person name="Berges H."/>
            <person name="Blanchet N."/>
            <person name="Boniface M.C."/>
            <person name="Brunel D."/>
            <person name="Catrice O."/>
            <person name="Chaidir N."/>
            <person name="Claudel C."/>
            <person name="Donnadieu C."/>
            <person name="Faraut T."/>
            <person name="Fievet G."/>
            <person name="Helmstetter N."/>
            <person name="King M."/>
            <person name="Knapp S.J."/>
            <person name="Lai Z."/>
            <person name="Le Paslier M.C."/>
            <person name="Lippi Y."/>
            <person name="Lorenzon L."/>
            <person name="Mandel J.R."/>
            <person name="Marage G."/>
            <person name="Marchand G."/>
            <person name="Marquand E."/>
            <person name="Bret-Mestries E."/>
            <person name="Morien E."/>
            <person name="Nambeesan S."/>
            <person name="Nguyen T."/>
            <person name="Pegot-Espagnet P."/>
            <person name="Pouilly N."/>
            <person name="Raftis F."/>
            <person name="Sallet E."/>
            <person name="Schiex T."/>
            <person name="Thomas J."/>
            <person name="Vandecasteele C."/>
            <person name="Vares D."/>
            <person name="Vear F."/>
            <person name="Vautrin S."/>
            <person name="Crespi M."/>
            <person name="Mangin B."/>
            <person name="Burke J.M."/>
            <person name="Salse J."/>
            <person name="Munos S."/>
            <person name="Vincourt P."/>
            <person name="Rieseberg L.H."/>
            <person name="Langlade N.B."/>
        </authorList>
    </citation>
    <scope>NUCLEOTIDE SEQUENCE</scope>
    <source>
        <tissue evidence="4">Leaves</tissue>
    </source>
</reference>
<dbReference type="InterPro" id="IPR000330">
    <property type="entry name" value="SNF2_N"/>
</dbReference>
<comment type="subcellular location">
    <subcellularLocation>
        <location evidence="1">Nucleus</location>
    </subcellularLocation>
</comment>
<dbReference type="EMBL" id="MNCJ02000316">
    <property type="protein sequence ID" value="KAF5823626.1"/>
    <property type="molecule type" value="Genomic_DNA"/>
</dbReference>
<evidence type="ECO:0000256" key="2">
    <source>
        <dbReference type="ARBA" id="ARBA00023242"/>
    </source>
</evidence>
<dbReference type="SUPFAM" id="SSF52540">
    <property type="entry name" value="P-loop containing nucleoside triphosphate hydrolases"/>
    <property type="match status" value="1"/>
</dbReference>
<keyword evidence="4" id="KW-0347">Helicase</keyword>
<evidence type="ECO:0000313" key="4">
    <source>
        <dbReference type="EMBL" id="KAF5823626.1"/>
    </source>
</evidence>
<dbReference type="GO" id="GO:0005524">
    <property type="term" value="F:ATP binding"/>
    <property type="evidence" value="ECO:0007669"/>
    <property type="project" value="InterPro"/>
</dbReference>
<keyword evidence="4" id="KW-0378">Hydrolase</keyword>
<dbReference type="Gene3D" id="3.40.50.10810">
    <property type="entry name" value="Tandem AAA-ATPase domain"/>
    <property type="match status" value="1"/>
</dbReference>
<dbReference type="Pfam" id="PF00176">
    <property type="entry name" value="SNF2-rel_dom"/>
    <property type="match status" value="1"/>
</dbReference>
<sequence length="168" mass="19060">MLQDRLVKVVSFVSSLLDDIKKPILIIASTSALSLWEIEFSKWSKSVNVVTYKGTKDIRAAIRGSKFQVLLSSPDAVVEVHNPLYYMKITPIYSFMDYINLAVLQDVKTLSHVKWELLVIDECQRYTIAMHLKKFRKLTADMKVLTVSGEPAVCFLISFISNGSIIKN</sequence>
<proteinExistence type="predicted"/>
<organism evidence="4 5">
    <name type="scientific">Helianthus annuus</name>
    <name type="common">Common sunflower</name>
    <dbReference type="NCBI Taxonomy" id="4232"/>
    <lineage>
        <taxon>Eukaryota</taxon>
        <taxon>Viridiplantae</taxon>
        <taxon>Streptophyta</taxon>
        <taxon>Embryophyta</taxon>
        <taxon>Tracheophyta</taxon>
        <taxon>Spermatophyta</taxon>
        <taxon>Magnoliopsida</taxon>
        <taxon>eudicotyledons</taxon>
        <taxon>Gunneridae</taxon>
        <taxon>Pentapetalae</taxon>
        <taxon>asterids</taxon>
        <taxon>campanulids</taxon>
        <taxon>Asterales</taxon>
        <taxon>Asteraceae</taxon>
        <taxon>Asteroideae</taxon>
        <taxon>Heliantheae alliance</taxon>
        <taxon>Heliantheae</taxon>
        <taxon>Helianthus</taxon>
    </lineage>
</organism>
<keyword evidence="2" id="KW-0539">Nucleus</keyword>